<dbReference type="Gene3D" id="1.20.1250.20">
    <property type="entry name" value="MFS general substrate transporter like domains"/>
    <property type="match status" value="1"/>
</dbReference>
<sequence>MKEEKTSFKKLLHIISKNDQLLVAIAVILTFNFAMQVMTGVSLYYFLYVAGSKSMFSIFTMFAGIAEISGLFLFPWIAKHLNRNQVYLLASLIPTIGLGLLFVIGYLAPTNFVLTAIAGYGVKFGSGLQLGIVTVVLADVVDYGEYKFGTRNESVTFSIQTLLVKFTSAMGALLTGFALNATGYIPNAVQTASTQNGIRFVMIGVPIVFVALSFMIYKTKFKLHGAYYDKIMNVLALRKEKLDERLANNS</sequence>
<dbReference type="AlphaFoldDB" id="A0A6N2U074"/>
<dbReference type="InterPro" id="IPR036259">
    <property type="entry name" value="MFS_trans_sf"/>
</dbReference>
<dbReference type="EMBL" id="CACRSQ010000003">
    <property type="protein sequence ID" value="VYT11575.1"/>
    <property type="molecule type" value="Genomic_DNA"/>
</dbReference>
<name>A0A6N2U074_9FIRM</name>
<reference evidence="1" key="1">
    <citation type="submission" date="2019-11" db="EMBL/GenBank/DDBJ databases">
        <authorList>
            <person name="Feng L."/>
        </authorList>
    </citation>
    <scope>NUCLEOTIDE SEQUENCE</scope>
    <source>
        <strain evidence="1">AcaccaeLFYP115</strain>
    </source>
</reference>
<gene>
    <name evidence="1" type="primary">melB_1</name>
    <name evidence="1" type="ORF">ACLFYP115_01707</name>
</gene>
<dbReference type="SUPFAM" id="SSF103473">
    <property type="entry name" value="MFS general substrate transporter"/>
    <property type="match status" value="1"/>
</dbReference>
<dbReference type="Pfam" id="PF13347">
    <property type="entry name" value="MFS_2"/>
    <property type="match status" value="1"/>
</dbReference>
<accession>A0A6N2U074</accession>
<proteinExistence type="predicted"/>
<evidence type="ECO:0000313" key="1">
    <source>
        <dbReference type="EMBL" id="VYT11575.1"/>
    </source>
</evidence>
<protein>
    <submittedName>
        <fullName evidence="1">Melibiose carrier protein</fullName>
    </submittedName>
</protein>
<organism evidence="1">
    <name type="scientific">Anaerostipes caccae</name>
    <dbReference type="NCBI Taxonomy" id="105841"/>
    <lineage>
        <taxon>Bacteria</taxon>
        <taxon>Bacillati</taxon>
        <taxon>Bacillota</taxon>
        <taxon>Clostridia</taxon>
        <taxon>Lachnospirales</taxon>
        <taxon>Lachnospiraceae</taxon>
        <taxon>Anaerostipes</taxon>
    </lineage>
</organism>